<feature type="region of interest" description="Disordered" evidence="1">
    <location>
        <begin position="215"/>
        <end position="236"/>
    </location>
</feature>
<reference evidence="3" key="1">
    <citation type="submission" date="2022-06" db="EMBL/GenBank/DDBJ databases">
        <title>Genome public.</title>
        <authorList>
            <person name="Sun Q."/>
        </authorList>
    </citation>
    <scope>NUCLEOTIDE SEQUENCE</scope>
    <source>
        <strain evidence="3">CWNU-1</strain>
    </source>
</reference>
<sequence>MSAHIHDGTITVEVYADIVCPWCYIGKRRLDRALEALPEGADVRVVHRPFQLDPGAPRRGTLARDYLSEQLGPRAEAVLAHTTRLAASEGIAMDFGRALIGNTFDAHRVLWLAGNSGSQAAVKERVFAAYFTQGLDITRPEVLAAAAAPDLDPERVLTVLAGSEGVPEVTAQLTAARASGIRSVPSVTIDGGPAIEGALETSVLLDALERAHRESAARVERSAAGDGTPTGGGGRT</sequence>
<evidence type="ECO:0000259" key="2">
    <source>
        <dbReference type="Pfam" id="PF01323"/>
    </source>
</evidence>
<dbReference type="RefSeq" id="WP_250923568.1">
    <property type="nucleotide sequence ID" value="NZ_JAMQAW010000066.1"/>
</dbReference>
<dbReference type="InterPro" id="IPR001853">
    <property type="entry name" value="DSBA-like_thioredoxin_dom"/>
</dbReference>
<gene>
    <name evidence="3" type="ORF">NBG84_34180</name>
</gene>
<dbReference type="InterPro" id="IPR036249">
    <property type="entry name" value="Thioredoxin-like_sf"/>
</dbReference>
<evidence type="ECO:0000256" key="1">
    <source>
        <dbReference type="SAM" id="MobiDB-lite"/>
    </source>
</evidence>
<dbReference type="Pfam" id="PF01323">
    <property type="entry name" value="DSBA"/>
    <property type="match status" value="1"/>
</dbReference>
<accession>A0ABT0UXG5</accession>
<keyword evidence="4" id="KW-1185">Reference proteome</keyword>
<dbReference type="EMBL" id="JAMQAW010000066">
    <property type="protein sequence ID" value="MCM2393267.1"/>
    <property type="molecule type" value="Genomic_DNA"/>
</dbReference>
<protein>
    <submittedName>
        <fullName evidence="3">DsbA family oxidoreductase</fullName>
    </submittedName>
</protein>
<dbReference type="PANTHER" id="PTHR13887">
    <property type="entry name" value="GLUTATHIONE S-TRANSFERASE KAPPA"/>
    <property type="match status" value="1"/>
</dbReference>
<feature type="domain" description="DSBA-like thioredoxin" evidence="2">
    <location>
        <begin position="11"/>
        <end position="208"/>
    </location>
</feature>
<evidence type="ECO:0000313" key="3">
    <source>
        <dbReference type="EMBL" id="MCM2393267.1"/>
    </source>
</evidence>
<dbReference type="SUPFAM" id="SSF52833">
    <property type="entry name" value="Thioredoxin-like"/>
    <property type="match status" value="1"/>
</dbReference>
<dbReference type="Gene3D" id="3.40.30.10">
    <property type="entry name" value="Glutaredoxin"/>
    <property type="match status" value="1"/>
</dbReference>
<organism evidence="3 4">
    <name type="scientific">Streptomyces albipurpureus</name>
    <dbReference type="NCBI Taxonomy" id="2897419"/>
    <lineage>
        <taxon>Bacteria</taxon>
        <taxon>Bacillati</taxon>
        <taxon>Actinomycetota</taxon>
        <taxon>Actinomycetes</taxon>
        <taxon>Kitasatosporales</taxon>
        <taxon>Streptomycetaceae</taxon>
        <taxon>Streptomyces</taxon>
    </lineage>
</organism>
<proteinExistence type="predicted"/>
<dbReference type="Proteomes" id="UP001431429">
    <property type="component" value="Unassembled WGS sequence"/>
</dbReference>
<comment type="caution">
    <text evidence="3">The sequence shown here is derived from an EMBL/GenBank/DDBJ whole genome shotgun (WGS) entry which is preliminary data.</text>
</comment>
<dbReference type="CDD" id="cd03024">
    <property type="entry name" value="DsbA_FrnE"/>
    <property type="match status" value="1"/>
</dbReference>
<name>A0ABT0UXG5_9ACTN</name>
<dbReference type="PANTHER" id="PTHR13887:SF41">
    <property type="entry name" value="THIOREDOXIN SUPERFAMILY PROTEIN"/>
    <property type="match status" value="1"/>
</dbReference>
<evidence type="ECO:0000313" key="4">
    <source>
        <dbReference type="Proteomes" id="UP001431429"/>
    </source>
</evidence>